<dbReference type="InterPro" id="IPR037027">
    <property type="entry name" value="YqgF/RNaseH-like_dom_sf"/>
</dbReference>
<keyword evidence="2 5" id="KW-0690">Ribosome biogenesis</keyword>
<comment type="caution">
    <text evidence="7">The sequence shown here is derived from an EMBL/GenBank/DDBJ whole genome shotgun (WGS) entry which is preliminary data.</text>
</comment>
<reference evidence="7 8" key="1">
    <citation type="submission" date="2022-07" db="EMBL/GenBank/DDBJ databases">
        <title>Methylomonas rivi sp. nov., Methylomonas rosea sp. nov., Methylomonas aureus sp. nov. and Methylomonas subterranea sp. nov., four novel methanotrophs isolated from a freshwater creek and the deep terrestrial subsurface.</title>
        <authorList>
            <person name="Abin C."/>
            <person name="Sankaranarayanan K."/>
            <person name="Garner C."/>
            <person name="Sindelar R."/>
            <person name="Kotary K."/>
            <person name="Garner R."/>
            <person name="Barclay S."/>
            <person name="Lawson P."/>
            <person name="Krumholz L."/>
        </authorList>
    </citation>
    <scope>NUCLEOTIDE SEQUENCE [LARGE SCALE GENOMIC DNA]</scope>
    <source>
        <strain evidence="7 8">WSC-6</strain>
    </source>
</reference>
<keyword evidence="1 5" id="KW-0963">Cytoplasm</keyword>
<evidence type="ECO:0000256" key="1">
    <source>
        <dbReference type="ARBA" id="ARBA00022490"/>
    </source>
</evidence>
<keyword evidence="3 5" id="KW-0540">Nuclease</keyword>
<feature type="domain" description="YqgF/RNase H-like" evidence="6">
    <location>
        <begin position="14"/>
        <end position="114"/>
    </location>
</feature>
<evidence type="ECO:0000313" key="8">
    <source>
        <dbReference type="Proteomes" id="UP001524586"/>
    </source>
</evidence>
<accession>A0ABT1U1X6</accession>
<comment type="similarity">
    <text evidence="5">Belongs to the YqgF HJR family.</text>
</comment>
<comment type="subcellular location">
    <subcellularLocation>
        <location evidence="5">Cytoplasm</location>
    </subcellularLocation>
</comment>
<evidence type="ECO:0000256" key="5">
    <source>
        <dbReference type="HAMAP-Rule" id="MF_00651"/>
    </source>
</evidence>
<dbReference type="RefSeq" id="WP_256614194.1">
    <property type="nucleotide sequence ID" value="NZ_JANIBK010000017.1"/>
</dbReference>
<organism evidence="7 8">
    <name type="scientific">Methylomonas rivi</name>
    <dbReference type="NCBI Taxonomy" id="2952226"/>
    <lineage>
        <taxon>Bacteria</taxon>
        <taxon>Pseudomonadati</taxon>
        <taxon>Pseudomonadota</taxon>
        <taxon>Gammaproteobacteria</taxon>
        <taxon>Methylococcales</taxon>
        <taxon>Methylococcaceae</taxon>
        <taxon>Methylomonas</taxon>
    </lineage>
</organism>
<dbReference type="Proteomes" id="UP001524586">
    <property type="component" value="Unassembled WGS sequence"/>
</dbReference>
<evidence type="ECO:0000259" key="6">
    <source>
        <dbReference type="SMART" id="SM00732"/>
    </source>
</evidence>
<dbReference type="InterPro" id="IPR012337">
    <property type="entry name" value="RNaseH-like_sf"/>
</dbReference>
<dbReference type="CDD" id="cd16964">
    <property type="entry name" value="YqgF"/>
    <property type="match status" value="1"/>
</dbReference>
<dbReference type="HAMAP" id="MF_00651">
    <property type="entry name" value="Nuclease_YqgF"/>
    <property type="match status" value="1"/>
</dbReference>
<dbReference type="EC" id="3.1.-.-" evidence="5"/>
<dbReference type="EMBL" id="JANIBK010000017">
    <property type="protein sequence ID" value="MCQ8127837.1"/>
    <property type="molecule type" value="Genomic_DNA"/>
</dbReference>
<dbReference type="PANTHER" id="PTHR33317:SF4">
    <property type="entry name" value="POLYNUCLEOTIDYL TRANSFERASE, RIBONUCLEASE H-LIKE SUPERFAMILY PROTEIN"/>
    <property type="match status" value="1"/>
</dbReference>
<gene>
    <name evidence="7" type="primary">ruvX</name>
    <name evidence="7" type="ORF">NP596_05125</name>
</gene>
<comment type="function">
    <text evidence="5">Could be a nuclease involved in processing of the 5'-end of pre-16S rRNA.</text>
</comment>
<dbReference type="InterPro" id="IPR005227">
    <property type="entry name" value="YqgF"/>
</dbReference>
<protein>
    <recommendedName>
        <fullName evidence="5">Putative pre-16S rRNA nuclease</fullName>
        <ecNumber evidence="5">3.1.-.-</ecNumber>
    </recommendedName>
</protein>
<dbReference type="PANTHER" id="PTHR33317">
    <property type="entry name" value="POLYNUCLEOTIDYL TRANSFERASE, RIBONUCLEASE H-LIKE SUPERFAMILY PROTEIN"/>
    <property type="match status" value="1"/>
</dbReference>
<evidence type="ECO:0000256" key="3">
    <source>
        <dbReference type="ARBA" id="ARBA00022722"/>
    </source>
</evidence>
<dbReference type="Pfam" id="PF03652">
    <property type="entry name" value="RuvX"/>
    <property type="match status" value="1"/>
</dbReference>
<dbReference type="InterPro" id="IPR006641">
    <property type="entry name" value="YqgF/RNaseH-like_dom"/>
</dbReference>
<evidence type="ECO:0000313" key="7">
    <source>
        <dbReference type="EMBL" id="MCQ8127837.1"/>
    </source>
</evidence>
<dbReference type="NCBIfam" id="TIGR00250">
    <property type="entry name" value="RNAse_H_YqgF"/>
    <property type="match status" value="1"/>
</dbReference>
<sequence>MVKPDPLAAKFSSDAYLGFDFGNKKIGVAVGYADTGIASPLQTLRSLNQVPDWDAIGKLIAEWRPLGLVVGISRQQDGSDNIVTPRMQKFCRQLNGRYNLPVHQIDETLTTFAAKQLLFDDLKVSAGKLWAVQDQLAAQLILQSWFNQFADNAKRQDEERK</sequence>
<dbReference type="SMART" id="SM00732">
    <property type="entry name" value="YqgFc"/>
    <property type="match status" value="1"/>
</dbReference>
<evidence type="ECO:0000256" key="4">
    <source>
        <dbReference type="ARBA" id="ARBA00022801"/>
    </source>
</evidence>
<proteinExistence type="inferred from homology"/>
<keyword evidence="4 5" id="KW-0378">Hydrolase</keyword>
<keyword evidence="8" id="KW-1185">Reference proteome</keyword>
<dbReference type="SUPFAM" id="SSF53098">
    <property type="entry name" value="Ribonuclease H-like"/>
    <property type="match status" value="1"/>
</dbReference>
<dbReference type="Gene3D" id="3.30.420.140">
    <property type="entry name" value="YqgF/RNase H-like domain"/>
    <property type="match status" value="1"/>
</dbReference>
<evidence type="ECO:0000256" key="2">
    <source>
        <dbReference type="ARBA" id="ARBA00022517"/>
    </source>
</evidence>
<name>A0ABT1U1X6_9GAMM</name>